<keyword evidence="1" id="KW-0560">Oxidoreductase</keyword>
<dbReference type="InterPro" id="IPR020904">
    <property type="entry name" value="Sc_DH/Rdtase_CS"/>
</dbReference>
<name>A0A915DZZ4_9BILA</name>
<keyword evidence="2" id="KW-1185">Reference proteome</keyword>
<evidence type="ECO:0000256" key="1">
    <source>
        <dbReference type="ARBA" id="ARBA00023002"/>
    </source>
</evidence>
<dbReference type="PANTHER" id="PTHR44115:SF4">
    <property type="entry name" value="OXIDOREDUCTASE"/>
    <property type="match status" value="1"/>
</dbReference>
<dbReference type="PRINTS" id="PR00080">
    <property type="entry name" value="SDRFAMILY"/>
</dbReference>
<dbReference type="InterPro" id="IPR002347">
    <property type="entry name" value="SDR_fam"/>
</dbReference>
<dbReference type="Proteomes" id="UP000887574">
    <property type="component" value="Unplaced"/>
</dbReference>
<dbReference type="SUPFAM" id="SSF51735">
    <property type="entry name" value="NAD(P)-binding Rossmann-fold domains"/>
    <property type="match status" value="1"/>
</dbReference>
<evidence type="ECO:0000313" key="2">
    <source>
        <dbReference type="Proteomes" id="UP000887574"/>
    </source>
</evidence>
<dbReference type="Pfam" id="PF00106">
    <property type="entry name" value="adh_short"/>
    <property type="match status" value="1"/>
</dbReference>
<organism evidence="2 3">
    <name type="scientific">Ditylenchus dipsaci</name>
    <dbReference type="NCBI Taxonomy" id="166011"/>
    <lineage>
        <taxon>Eukaryota</taxon>
        <taxon>Metazoa</taxon>
        <taxon>Ecdysozoa</taxon>
        <taxon>Nematoda</taxon>
        <taxon>Chromadorea</taxon>
        <taxon>Rhabditida</taxon>
        <taxon>Tylenchina</taxon>
        <taxon>Tylenchomorpha</taxon>
        <taxon>Sphaerularioidea</taxon>
        <taxon>Anguinidae</taxon>
        <taxon>Anguininae</taxon>
        <taxon>Ditylenchus</taxon>
    </lineage>
</organism>
<proteinExistence type="predicted"/>
<reference evidence="3" key="1">
    <citation type="submission" date="2022-11" db="UniProtKB">
        <authorList>
            <consortium name="WormBaseParasite"/>
        </authorList>
    </citation>
    <scope>IDENTIFICATION</scope>
</reference>
<dbReference type="InterPro" id="IPR036291">
    <property type="entry name" value="NAD(P)-bd_dom_sf"/>
</dbReference>
<dbReference type="WBParaSite" id="jg25242">
    <property type="protein sequence ID" value="jg25242"/>
    <property type="gene ID" value="jg25242"/>
</dbReference>
<dbReference type="Gene3D" id="3.40.50.720">
    <property type="entry name" value="NAD(P)-binding Rossmann-like Domain"/>
    <property type="match status" value="1"/>
</dbReference>
<evidence type="ECO:0000313" key="3">
    <source>
        <dbReference type="WBParaSite" id="jg25242"/>
    </source>
</evidence>
<dbReference type="GO" id="GO:0016491">
    <property type="term" value="F:oxidoreductase activity"/>
    <property type="evidence" value="ECO:0007669"/>
    <property type="project" value="UniProtKB-KW"/>
</dbReference>
<accession>A0A915DZZ4</accession>
<sequence length="141" mass="15435">MEETVQKLREFADENKICQVLGDVKEEQTLHELVQKTVDTFGGIDVLVNNAGNSAEEDGMDTGDIESLDTFWTLISKVALVDCICYALLAKTKGSIVNVSSVDGVKAHPEAINYSVSKAALDHYCRNASVLFAEMEFESTI</sequence>
<dbReference type="AlphaFoldDB" id="A0A915DZZ4"/>
<protein>
    <submittedName>
        <fullName evidence="3">Short-chain dehydrogenase</fullName>
    </submittedName>
</protein>
<dbReference type="PANTHER" id="PTHR44115">
    <property type="entry name" value="PROTEIN CBG09704"/>
    <property type="match status" value="1"/>
</dbReference>
<dbReference type="PRINTS" id="PR00081">
    <property type="entry name" value="GDHRDH"/>
</dbReference>
<dbReference type="PROSITE" id="PS00061">
    <property type="entry name" value="ADH_SHORT"/>
    <property type="match status" value="1"/>
</dbReference>